<dbReference type="GO" id="GO:0005886">
    <property type="term" value="C:plasma membrane"/>
    <property type="evidence" value="ECO:0007669"/>
    <property type="project" value="TreeGrafter"/>
</dbReference>
<evidence type="ECO:0000313" key="5">
    <source>
        <dbReference type="EMBL" id="KLU05536.1"/>
    </source>
</evidence>
<evidence type="ECO:0000256" key="3">
    <source>
        <dbReference type="ARBA" id="ARBA00022840"/>
    </source>
</evidence>
<dbReference type="PROSITE" id="PS00211">
    <property type="entry name" value="ABC_TRANSPORTER_1"/>
    <property type="match status" value="1"/>
</dbReference>
<dbReference type="STRING" id="595434.RISK_002168"/>
<dbReference type="InterPro" id="IPR003593">
    <property type="entry name" value="AAA+_ATPase"/>
</dbReference>
<keyword evidence="3" id="KW-0067">ATP-binding</keyword>
<name>A0A0J1BG77_RHOIS</name>
<dbReference type="GO" id="GO:0022857">
    <property type="term" value="F:transmembrane transporter activity"/>
    <property type="evidence" value="ECO:0007669"/>
    <property type="project" value="TreeGrafter"/>
</dbReference>
<dbReference type="PANTHER" id="PTHR24220">
    <property type="entry name" value="IMPORT ATP-BINDING PROTEIN"/>
    <property type="match status" value="1"/>
</dbReference>
<dbReference type="PROSITE" id="PS50893">
    <property type="entry name" value="ABC_TRANSPORTER_2"/>
    <property type="match status" value="1"/>
</dbReference>
<evidence type="ECO:0000313" key="6">
    <source>
        <dbReference type="Proteomes" id="UP000036367"/>
    </source>
</evidence>
<evidence type="ECO:0000256" key="1">
    <source>
        <dbReference type="ARBA" id="ARBA00022448"/>
    </source>
</evidence>
<dbReference type="SMART" id="SM00382">
    <property type="entry name" value="AAA"/>
    <property type="match status" value="1"/>
</dbReference>
<evidence type="ECO:0000256" key="2">
    <source>
        <dbReference type="ARBA" id="ARBA00022741"/>
    </source>
</evidence>
<proteinExistence type="predicted"/>
<dbReference type="CDD" id="cd03255">
    <property type="entry name" value="ABC_MJ0796_LolCDE_FtsE"/>
    <property type="match status" value="1"/>
</dbReference>
<organism evidence="5 6">
    <name type="scientific">Rhodopirellula islandica</name>
    <dbReference type="NCBI Taxonomy" id="595434"/>
    <lineage>
        <taxon>Bacteria</taxon>
        <taxon>Pseudomonadati</taxon>
        <taxon>Planctomycetota</taxon>
        <taxon>Planctomycetia</taxon>
        <taxon>Pirellulales</taxon>
        <taxon>Pirellulaceae</taxon>
        <taxon>Rhodopirellula</taxon>
    </lineage>
</organism>
<dbReference type="Pfam" id="PF00005">
    <property type="entry name" value="ABC_tran"/>
    <property type="match status" value="1"/>
</dbReference>
<dbReference type="GO" id="GO:0005524">
    <property type="term" value="F:ATP binding"/>
    <property type="evidence" value="ECO:0007669"/>
    <property type="project" value="UniProtKB-KW"/>
</dbReference>
<dbReference type="AlphaFoldDB" id="A0A0J1BG77"/>
<keyword evidence="6" id="KW-1185">Reference proteome</keyword>
<comment type="caution">
    <text evidence="5">The sequence shown here is derived from an EMBL/GenBank/DDBJ whole genome shotgun (WGS) entry which is preliminary data.</text>
</comment>
<gene>
    <name evidence="5" type="ORF">RISK_002168</name>
</gene>
<dbReference type="PATRIC" id="fig|595434.4.peg.2072"/>
<dbReference type="EMBL" id="LECT01000017">
    <property type="protein sequence ID" value="KLU05536.1"/>
    <property type="molecule type" value="Genomic_DNA"/>
</dbReference>
<dbReference type="InterPro" id="IPR003439">
    <property type="entry name" value="ABC_transporter-like_ATP-bd"/>
</dbReference>
<dbReference type="InterPro" id="IPR017911">
    <property type="entry name" value="MacB-like_ATP-bd"/>
</dbReference>
<dbReference type="Gene3D" id="3.40.50.300">
    <property type="entry name" value="P-loop containing nucleotide triphosphate hydrolases"/>
    <property type="match status" value="1"/>
</dbReference>
<dbReference type="Proteomes" id="UP000036367">
    <property type="component" value="Unassembled WGS sequence"/>
</dbReference>
<evidence type="ECO:0000259" key="4">
    <source>
        <dbReference type="PROSITE" id="PS50893"/>
    </source>
</evidence>
<dbReference type="SUPFAM" id="SSF52540">
    <property type="entry name" value="P-loop containing nucleoside triphosphate hydrolases"/>
    <property type="match status" value="1"/>
</dbReference>
<dbReference type="InterPro" id="IPR017871">
    <property type="entry name" value="ABC_transporter-like_CS"/>
</dbReference>
<feature type="domain" description="ABC transporter" evidence="4">
    <location>
        <begin position="39"/>
        <end position="260"/>
    </location>
</feature>
<protein>
    <submittedName>
        <fullName evidence="5">ABC transporter</fullName>
    </submittedName>
</protein>
<dbReference type="PANTHER" id="PTHR24220:SF659">
    <property type="entry name" value="TRANSPORTER, PUTATIVE-RELATED"/>
    <property type="match status" value="1"/>
</dbReference>
<keyword evidence="2" id="KW-0547">Nucleotide-binding</keyword>
<dbReference type="GO" id="GO:0016887">
    <property type="term" value="F:ATP hydrolysis activity"/>
    <property type="evidence" value="ECO:0007669"/>
    <property type="project" value="InterPro"/>
</dbReference>
<dbReference type="InterPro" id="IPR015854">
    <property type="entry name" value="ABC_transpr_LolD-like"/>
</dbReference>
<reference evidence="5" key="1">
    <citation type="submission" date="2015-05" db="EMBL/GenBank/DDBJ databases">
        <title>Permanent draft genome of Rhodopirellula islandicus K833.</title>
        <authorList>
            <person name="Kizina J."/>
            <person name="Richter M."/>
            <person name="Glockner F.O."/>
            <person name="Harder J."/>
        </authorList>
    </citation>
    <scope>NUCLEOTIDE SEQUENCE [LARGE SCALE GENOMIC DNA]</scope>
    <source>
        <strain evidence="5">K833</strain>
    </source>
</reference>
<sequence>MTQAKLNQPNGVHRGSLSKIVRGLWVTKHLTPNHSSDMLAIENLIKRFDQPGGGELTVLDVPQFNIAVGEQVALIGQSGGGKTTLLHLIAGMLSATSGSIRINNLELTRLSEQGRDRFRAGTIGYVFQTFNLLPAFSALENVKLGMSFGSGSVDAARASDLLDRVGLSDRANYRPNQLSVGQQQRVAIARALAGRPKLLLADEPTANVDPASADTVLNLIINSCRDEEISLLMVTHSMDVAQRFQRVDKLEDINRAFSPLGAGS</sequence>
<keyword evidence="1" id="KW-0813">Transport</keyword>
<accession>A0A0J1BG77</accession>
<dbReference type="InterPro" id="IPR027417">
    <property type="entry name" value="P-loop_NTPase"/>
</dbReference>